<accession>A0A0E9TD22</accession>
<protein>
    <submittedName>
        <fullName evidence="1">Uncharacterized protein</fullName>
    </submittedName>
</protein>
<name>A0A0E9TD22_ANGAN</name>
<proteinExistence type="predicted"/>
<reference evidence="1" key="1">
    <citation type="submission" date="2014-11" db="EMBL/GenBank/DDBJ databases">
        <authorList>
            <person name="Amaro Gonzalez C."/>
        </authorList>
    </citation>
    <scope>NUCLEOTIDE SEQUENCE</scope>
</reference>
<organism evidence="1">
    <name type="scientific">Anguilla anguilla</name>
    <name type="common">European freshwater eel</name>
    <name type="synonym">Muraena anguilla</name>
    <dbReference type="NCBI Taxonomy" id="7936"/>
    <lineage>
        <taxon>Eukaryota</taxon>
        <taxon>Metazoa</taxon>
        <taxon>Chordata</taxon>
        <taxon>Craniata</taxon>
        <taxon>Vertebrata</taxon>
        <taxon>Euteleostomi</taxon>
        <taxon>Actinopterygii</taxon>
        <taxon>Neopterygii</taxon>
        <taxon>Teleostei</taxon>
        <taxon>Anguilliformes</taxon>
        <taxon>Anguillidae</taxon>
        <taxon>Anguilla</taxon>
    </lineage>
</organism>
<dbReference type="AlphaFoldDB" id="A0A0E9TD22"/>
<evidence type="ECO:0000313" key="1">
    <source>
        <dbReference type="EMBL" id="JAH51317.1"/>
    </source>
</evidence>
<sequence>MLCGAVLVVVILAMPVVVHKFGLQNPPVNMSE</sequence>
<reference evidence="1" key="2">
    <citation type="journal article" date="2015" name="Fish Shellfish Immunol.">
        <title>Early steps in the European eel (Anguilla anguilla)-Vibrio vulnificus interaction in the gills: Role of the RtxA13 toxin.</title>
        <authorList>
            <person name="Callol A."/>
            <person name="Pajuelo D."/>
            <person name="Ebbesson L."/>
            <person name="Teles M."/>
            <person name="MacKenzie S."/>
            <person name="Amaro C."/>
        </authorList>
    </citation>
    <scope>NUCLEOTIDE SEQUENCE</scope>
</reference>
<dbReference type="EMBL" id="GBXM01057260">
    <property type="protein sequence ID" value="JAH51317.1"/>
    <property type="molecule type" value="Transcribed_RNA"/>
</dbReference>